<keyword evidence="5" id="KW-0472">Membrane</keyword>
<evidence type="ECO:0000256" key="3">
    <source>
        <dbReference type="ARBA" id="ARBA00022692"/>
    </source>
</evidence>
<evidence type="ECO:0000313" key="7">
    <source>
        <dbReference type="Proteomes" id="UP000324022"/>
    </source>
</evidence>
<dbReference type="InterPro" id="IPR002794">
    <property type="entry name" value="DUF92_TMEM19"/>
</dbReference>
<sequence length="284" mass="29946">MANPFVGYGLTLITFYLTGSKATKFKSGIKAQLETHPTPRDGKKRDVTSGNRNAIQVVCNSATGVVACLAFRILNAGLGDVDPLGKQVLKVVGGVRVSNLMLTLMVGGHYAACMGDTLGSELGILSKSQPRLITSPWRSVPKGTNGAISPLGLFVSALGGTLIGTIQSLCLFAHYHYFSTNQTSPSNCWKGYAKLIALLTASGLFGSLVDSLLGATLQQTLYNEKSKKILVGTAVDVRDGYKSHDATAQWVKVTGCNVLDNNAVNFLASASAALTTAWIGVKLF</sequence>
<dbReference type="OrthoDB" id="30881at2759"/>
<name>A0A5C3EN82_9BASI</name>
<dbReference type="PANTHER" id="PTHR13353:SF5">
    <property type="entry name" value="TRANSMEMBRANE PROTEIN 19"/>
    <property type="match status" value="1"/>
</dbReference>
<dbReference type="PANTHER" id="PTHR13353">
    <property type="entry name" value="TRANSMEMBRANE PROTEIN 19"/>
    <property type="match status" value="1"/>
</dbReference>
<dbReference type="EMBL" id="OOIN01000039">
    <property type="protein sequence ID" value="SPO31520.1"/>
    <property type="molecule type" value="Genomic_DNA"/>
</dbReference>
<evidence type="ECO:0000256" key="5">
    <source>
        <dbReference type="ARBA" id="ARBA00023136"/>
    </source>
</evidence>
<organism evidence="6 7">
    <name type="scientific">Ustilago trichophora</name>
    <dbReference type="NCBI Taxonomy" id="86804"/>
    <lineage>
        <taxon>Eukaryota</taxon>
        <taxon>Fungi</taxon>
        <taxon>Dikarya</taxon>
        <taxon>Basidiomycota</taxon>
        <taxon>Ustilaginomycotina</taxon>
        <taxon>Ustilaginomycetes</taxon>
        <taxon>Ustilaginales</taxon>
        <taxon>Ustilaginaceae</taxon>
        <taxon>Ustilago</taxon>
    </lineage>
</organism>
<keyword evidence="7" id="KW-1185">Reference proteome</keyword>
<accession>A0A5C3EN82</accession>
<evidence type="ECO:0000256" key="2">
    <source>
        <dbReference type="ARBA" id="ARBA00009012"/>
    </source>
</evidence>
<comment type="subcellular location">
    <subcellularLocation>
        <location evidence="1">Membrane</location>
        <topology evidence="1">Multi-pass membrane protein</topology>
    </subcellularLocation>
</comment>
<keyword evidence="3" id="KW-0812">Transmembrane</keyword>
<evidence type="ECO:0000313" key="6">
    <source>
        <dbReference type="EMBL" id="SPO31520.1"/>
    </source>
</evidence>
<dbReference type="GO" id="GO:0016020">
    <property type="term" value="C:membrane"/>
    <property type="evidence" value="ECO:0007669"/>
    <property type="project" value="UniProtKB-SubCell"/>
</dbReference>
<reference evidence="6 7" key="1">
    <citation type="submission" date="2018-03" db="EMBL/GenBank/DDBJ databases">
        <authorList>
            <person name="Guldener U."/>
        </authorList>
    </citation>
    <scope>NUCLEOTIDE SEQUENCE [LARGE SCALE GENOMIC DNA]</scope>
    <source>
        <strain evidence="6 7">NBRC100155</strain>
    </source>
</reference>
<evidence type="ECO:0008006" key="8">
    <source>
        <dbReference type="Google" id="ProtNLM"/>
    </source>
</evidence>
<dbReference type="AlphaFoldDB" id="A0A5C3EN82"/>
<dbReference type="Pfam" id="PF01940">
    <property type="entry name" value="DUF92"/>
    <property type="match status" value="1"/>
</dbReference>
<comment type="similarity">
    <text evidence="2">Belongs to the TMEM19 family.</text>
</comment>
<protein>
    <recommendedName>
        <fullName evidence="8">Transmembrane protein 19</fullName>
    </recommendedName>
</protein>
<proteinExistence type="inferred from homology"/>
<evidence type="ECO:0000256" key="4">
    <source>
        <dbReference type="ARBA" id="ARBA00022989"/>
    </source>
</evidence>
<evidence type="ECO:0000256" key="1">
    <source>
        <dbReference type="ARBA" id="ARBA00004141"/>
    </source>
</evidence>
<gene>
    <name evidence="6" type="ORF">UTRI_06473_B</name>
</gene>
<dbReference type="Proteomes" id="UP000324022">
    <property type="component" value="Unassembled WGS sequence"/>
</dbReference>
<keyword evidence="4" id="KW-1133">Transmembrane helix</keyword>